<keyword evidence="1" id="KW-0479">Metal-binding</keyword>
<proteinExistence type="predicted"/>
<dbReference type="PANTHER" id="PTHR24409">
    <property type="entry name" value="ZINC FINGER PROTEIN 142"/>
    <property type="match status" value="1"/>
</dbReference>
<dbReference type="InterPro" id="IPR013087">
    <property type="entry name" value="Znf_C2H2_type"/>
</dbReference>
<dbReference type="PROSITE" id="PS50157">
    <property type="entry name" value="ZINC_FINGER_C2H2_2"/>
    <property type="match status" value="1"/>
</dbReference>
<dbReference type="GO" id="GO:0000981">
    <property type="term" value="F:DNA-binding transcription factor activity, RNA polymerase II-specific"/>
    <property type="evidence" value="ECO:0007669"/>
    <property type="project" value="TreeGrafter"/>
</dbReference>
<dbReference type="PANTHER" id="PTHR24409:SF295">
    <property type="entry name" value="AZ2-RELATED"/>
    <property type="match status" value="1"/>
</dbReference>
<evidence type="ECO:0000259" key="6">
    <source>
        <dbReference type="PROSITE" id="PS50157"/>
    </source>
</evidence>
<evidence type="ECO:0000256" key="2">
    <source>
        <dbReference type="ARBA" id="ARBA00022737"/>
    </source>
</evidence>
<dbReference type="Pfam" id="PF12874">
    <property type="entry name" value="zf-met"/>
    <property type="match status" value="2"/>
</dbReference>
<keyword evidence="4" id="KW-0862">Zinc</keyword>
<evidence type="ECO:0000256" key="4">
    <source>
        <dbReference type="ARBA" id="ARBA00022833"/>
    </source>
</evidence>
<dbReference type="GO" id="GO:0005634">
    <property type="term" value="C:nucleus"/>
    <property type="evidence" value="ECO:0007669"/>
    <property type="project" value="TreeGrafter"/>
</dbReference>
<name>A0A8H7UP64_9FUNG</name>
<dbReference type="GO" id="GO:0008270">
    <property type="term" value="F:zinc ion binding"/>
    <property type="evidence" value="ECO:0007669"/>
    <property type="project" value="UniProtKB-KW"/>
</dbReference>
<dbReference type="OrthoDB" id="2202020at2759"/>
<accession>A0A8H7UP64</accession>
<keyword evidence="3 5" id="KW-0863">Zinc-finger</keyword>
<evidence type="ECO:0000256" key="3">
    <source>
        <dbReference type="ARBA" id="ARBA00022771"/>
    </source>
</evidence>
<evidence type="ECO:0000256" key="1">
    <source>
        <dbReference type="ARBA" id="ARBA00022723"/>
    </source>
</evidence>
<dbReference type="EMBL" id="JAEPRD010000237">
    <property type="protein sequence ID" value="KAG2193356.1"/>
    <property type="molecule type" value="Genomic_DNA"/>
</dbReference>
<dbReference type="Gene3D" id="3.30.160.60">
    <property type="entry name" value="Classic Zinc Finger"/>
    <property type="match status" value="1"/>
</dbReference>
<dbReference type="Proteomes" id="UP000603453">
    <property type="component" value="Unassembled WGS sequence"/>
</dbReference>
<organism evidence="7 8">
    <name type="scientific">Mucor saturninus</name>
    <dbReference type="NCBI Taxonomy" id="64648"/>
    <lineage>
        <taxon>Eukaryota</taxon>
        <taxon>Fungi</taxon>
        <taxon>Fungi incertae sedis</taxon>
        <taxon>Mucoromycota</taxon>
        <taxon>Mucoromycotina</taxon>
        <taxon>Mucoromycetes</taxon>
        <taxon>Mucorales</taxon>
        <taxon>Mucorineae</taxon>
        <taxon>Mucoraceae</taxon>
        <taxon>Mucor</taxon>
    </lineage>
</organism>
<sequence>MKLKSKSRRTHKLKKLLPRQIKTTSQTHAAATLGNSIVKLEEDDKPSLTLLSVTRSAREILRELLYQDFKLPMPESVREGKSDNLECNLCKLTFIDWQQLNMHMEPCHGVIENRIPCLLNRANLYCFSCKKECCSRSSYSSHLKRVHNIVGYPAAREQNPDLQPIIDEVNRYCNVCNRTYHNMNTYRIHLRRAHRMEPITNTCLYCKICGARLSKLRYLVSHRKRTHYGPKFVPTAQAHAGSTTPDFYDESNQCSACKITFDSTQTYRSHLLFMYGPERFPDAEVSNPQTKYISTVTDENCCCSVCERTFYDIQEYYQHLLITHQAQVAPDLFVGQSSTDTLIVTDAHNENGERITCDNSVIGSSAVVLKKGDPHINMVPNLDNDNNQCTGCKRTFDTKDDYRSHILAKYGSKAFTPIDEIDPHLNTVPDINDVNKQCIGCKKQFETRINYFAHLRRSYGADIIPAYYDPHLNTVPSIDDTNNECIGCGKRFTNRTKYYEHLKSKYENIDNVTENFKTSCTYCKEAFECAYFLRLHLRRNHCPAVKKCDSHVNTIPDVNDINYQCFGSQKDRMIPI</sequence>
<protein>
    <recommendedName>
        <fullName evidence="6">C2H2-type domain-containing protein</fullName>
    </recommendedName>
</protein>
<feature type="domain" description="C2H2-type" evidence="6">
    <location>
        <begin position="204"/>
        <end position="232"/>
    </location>
</feature>
<gene>
    <name evidence="7" type="ORF">INT47_001020</name>
</gene>
<dbReference type="PROSITE" id="PS00028">
    <property type="entry name" value="ZINC_FINGER_C2H2_1"/>
    <property type="match status" value="6"/>
</dbReference>
<dbReference type="AlphaFoldDB" id="A0A8H7UP64"/>
<evidence type="ECO:0000313" key="8">
    <source>
        <dbReference type="Proteomes" id="UP000603453"/>
    </source>
</evidence>
<evidence type="ECO:0000256" key="5">
    <source>
        <dbReference type="PROSITE-ProRule" id="PRU00042"/>
    </source>
</evidence>
<keyword evidence="2" id="KW-0677">Repeat</keyword>
<evidence type="ECO:0000313" key="7">
    <source>
        <dbReference type="EMBL" id="KAG2193356.1"/>
    </source>
</evidence>
<comment type="caution">
    <text evidence="7">The sequence shown here is derived from an EMBL/GenBank/DDBJ whole genome shotgun (WGS) entry which is preliminary data.</text>
</comment>
<dbReference type="Pfam" id="PF00096">
    <property type="entry name" value="zf-C2H2"/>
    <property type="match status" value="1"/>
</dbReference>
<reference evidence="7" key="1">
    <citation type="submission" date="2020-12" db="EMBL/GenBank/DDBJ databases">
        <title>Metabolic potential, ecology and presence of endohyphal bacteria is reflected in genomic diversity of Mucoromycotina.</title>
        <authorList>
            <person name="Muszewska A."/>
            <person name="Okrasinska A."/>
            <person name="Steczkiewicz K."/>
            <person name="Drgas O."/>
            <person name="Orlowska M."/>
            <person name="Perlinska-Lenart U."/>
            <person name="Aleksandrzak-Piekarczyk T."/>
            <person name="Szatraj K."/>
            <person name="Zielenkiewicz U."/>
            <person name="Pilsyk S."/>
            <person name="Malc E."/>
            <person name="Mieczkowski P."/>
            <person name="Kruszewska J.S."/>
            <person name="Biernat P."/>
            <person name="Pawlowska J."/>
        </authorList>
    </citation>
    <scope>NUCLEOTIDE SEQUENCE</scope>
    <source>
        <strain evidence="7">WA0000017839</strain>
    </source>
</reference>
<keyword evidence="8" id="KW-1185">Reference proteome</keyword>
<dbReference type="GO" id="GO:0000977">
    <property type="term" value="F:RNA polymerase II transcription regulatory region sequence-specific DNA binding"/>
    <property type="evidence" value="ECO:0007669"/>
    <property type="project" value="TreeGrafter"/>
</dbReference>
<dbReference type="SMART" id="SM00355">
    <property type="entry name" value="ZnF_C2H2"/>
    <property type="match status" value="10"/>
</dbReference>